<name>A0AA37W722_9GAMM</name>
<accession>A0AA37W722</accession>
<dbReference type="AlphaFoldDB" id="A0AA37W722"/>
<gene>
    <name evidence="1" type="ORF">GCM10007876_06840</name>
</gene>
<evidence type="ECO:0000313" key="1">
    <source>
        <dbReference type="EMBL" id="GLQ30206.1"/>
    </source>
</evidence>
<evidence type="ECO:0008006" key="3">
    <source>
        <dbReference type="Google" id="ProtNLM"/>
    </source>
</evidence>
<comment type="caution">
    <text evidence="1">The sequence shown here is derived from an EMBL/GenBank/DDBJ whole genome shotgun (WGS) entry which is preliminary data.</text>
</comment>
<evidence type="ECO:0000313" key="2">
    <source>
        <dbReference type="Proteomes" id="UP001161389"/>
    </source>
</evidence>
<reference evidence="1" key="2">
    <citation type="submission" date="2023-01" db="EMBL/GenBank/DDBJ databases">
        <title>Draft genome sequence of Litoribrevibacter albus strain NBRC 110071.</title>
        <authorList>
            <person name="Sun Q."/>
            <person name="Mori K."/>
        </authorList>
    </citation>
    <scope>NUCLEOTIDE SEQUENCE</scope>
    <source>
        <strain evidence="1">NBRC 110071</strain>
    </source>
</reference>
<keyword evidence="2" id="KW-1185">Reference proteome</keyword>
<protein>
    <recommendedName>
        <fullName evidence="3">DUF393 domain-containing protein</fullName>
    </recommendedName>
</protein>
<reference evidence="1" key="1">
    <citation type="journal article" date="2014" name="Int. J. Syst. Evol. Microbiol.">
        <title>Complete genome sequence of Corynebacterium casei LMG S-19264T (=DSM 44701T), isolated from a smear-ripened cheese.</title>
        <authorList>
            <consortium name="US DOE Joint Genome Institute (JGI-PGF)"/>
            <person name="Walter F."/>
            <person name="Albersmeier A."/>
            <person name="Kalinowski J."/>
            <person name="Ruckert C."/>
        </authorList>
    </citation>
    <scope>NUCLEOTIDE SEQUENCE</scope>
    <source>
        <strain evidence="1">NBRC 110071</strain>
    </source>
</reference>
<proteinExistence type="predicted"/>
<dbReference type="InterPro" id="IPR007263">
    <property type="entry name" value="DCC1-like"/>
</dbReference>
<dbReference type="Pfam" id="PF04134">
    <property type="entry name" value="DCC1-like"/>
    <property type="match status" value="1"/>
</dbReference>
<dbReference type="GO" id="GO:0015035">
    <property type="term" value="F:protein-disulfide reductase activity"/>
    <property type="evidence" value="ECO:0007669"/>
    <property type="project" value="InterPro"/>
</dbReference>
<dbReference type="RefSeq" id="WP_284378782.1">
    <property type="nucleotide sequence ID" value="NZ_BSNM01000003.1"/>
</dbReference>
<organism evidence="1 2">
    <name type="scientific">Litoribrevibacter albus</name>
    <dbReference type="NCBI Taxonomy" id="1473156"/>
    <lineage>
        <taxon>Bacteria</taxon>
        <taxon>Pseudomonadati</taxon>
        <taxon>Pseudomonadota</taxon>
        <taxon>Gammaproteobacteria</taxon>
        <taxon>Oceanospirillales</taxon>
        <taxon>Oceanospirillaceae</taxon>
        <taxon>Litoribrevibacter</taxon>
    </lineage>
</organism>
<dbReference type="Proteomes" id="UP001161389">
    <property type="component" value="Unassembled WGS sequence"/>
</dbReference>
<dbReference type="EMBL" id="BSNM01000003">
    <property type="protein sequence ID" value="GLQ30206.1"/>
    <property type="molecule type" value="Genomic_DNA"/>
</dbReference>
<sequence length="130" mass="15175">MTSTASSKLIVFYDALCPSCVKDRENYERWAGTRASHIVWKDASRHEALLKSYGVSLEEALLELHVFDEAKQCMYKEMDAYIHLMKPIPRLWVFSVLIRLPIVRPALSFLYRRCVTNRLKKQGRVCKLPK</sequence>